<reference evidence="1 2" key="1">
    <citation type="submission" date="2021-06" db="EMBL/GenBank/DDBJ databases">
        <authorList>
            <person name="Grouzdev D.S."/>
            <person name="Koziaeva V."/>
        </authorList>
    </citation>
    <scope>NUCLEOTIDE SEQUENCE [LARGE SCALE GENOMIC DNA]</scope>
    <source>
        <strain evidence="1 2">22</strain>
    </source>
</reference>
<comment type="caution">
    <text evidence="1">The sequence shown here is derived from an EMBL/GenBank/DDBJ whole genome shotgun (WGS) entry which is preliminary data.</text>
</comment>
<evidence type="ECO:0000313" key="2">
    <source>
        <dbReference type="Proteomes" id="UP000766595"/>
    </source>
</evidence>
<keyword evidence="2" id="KW-1185">Reference proteome</keyword>
<sequence>MSRHLDPFYSAKLPFGRIHADIADIKIRAAALIDQRNLVPIPQKDADTGELIYKVRIVQDVPDDIERDAIRHLTEIRSALDKAINGCAKILGSRSLKHTNFPFGYAAGGLRAFKSQLSNTRGPWRGIPDELHAYLLELMPFPTRDGTSDGNDLLALLGELSNPAKHENTLFISIQVNGIGITNMSGGSFHFPRIQTIWNDAHDECEVFRLLPTDGQMEFVIPTQISFNSSGIYSDRDFAGLLSDMAHMAERIVLGVEAKTTEVRKVRN</sequence>
<accession>A0A947D0S0</accession>
<proteinExistence type="predicted"/>
<dbReference type="AlphaFoldDB" id="A0A947D0S0"/>
<organism evidence="1 2">
    <name type="scientific">Prosthecodimorpha staleyi</name>
    <dbReference type="NCBI Taxonomy" id="2840188"/>
    <lineage>
        <taxon>Bacteria</taxon>
        <taxon>Pseudomonadati</taxon>
        <taxon>Pseudomonadota</taxon>
        <taxon>Alphaproteobacteria</taxon>
        <taxon>Hyphomicrobiales</taxon>
        <taxon>Ancalomicrobiaceae</taxon>
        <taxon>Prosthecodimorpha</taxon>
    </lineage>
</organism>
<dbReference type="RefSeq" id="WP_261967472.1">
    <property type="nucleotide sequence ID" value="NZ_JAHHZF010000002.1"/>
</dbReference>
<protein>
    <submittedName>
        <fullName evidence="1">Uncharacterized protein</fullName>
    </submittedName>
</protein>
<evidence type="ECO:0000313" key="1">
    <source>
        <dbReference type="EMBL" id="MBT9288823.1"/>
    </source>
</evidence>
<name>A0A947D0S0_9HYPH</name>
<gene>
    <name evidence="1" type="ORF">KL771_05150</name>
</gene>
<dbReference type="Proteomes" id="UP000766595">
    <property type="component" value="Unassembled WGS sequence"/>
</dbReference>
<dbReference type="EMBL" id="JAHHZF010000002">
    <property type="protein sequence ID" value="MBT9288823.1"/>
    <property type="molecule type" value="Genomic_DNA"/>
</dbReference>